<evidence type="ECO:0000313" key="3">
    <source>
        <dbReference type="EMBL" id="AYV19990.1"/>
    </source>
</evidence>
<dbReference type="Pfam" id="PF13400">
    <property type="entry name" value="Tad"/>
    <property type="match status" value="1"/>
</dbReference>
<keyword evidence="1" id="KW-0812">Transmembrane</keyword>
<dbReference type="InterPro" id="IPR036465">
    <property type="entry name" value="vWFA_dom_sf"/>
</dbReference>
<dbReference type="EMBL" id="CP033577">
    <property type="protein sequence ID" value="AYV19990.1"/>
    <property type="molecule type" value="Genomic_DNA"/>
</dbReference>
<dbReference type="InterPro" id="IPR028087">
    <property type="entry name" value="Tad_N"/>
</dbReference>
<dbReference type="RefSeq" id="WP_124939782.1">
    <property type="nucleotide sequence ID" value="NZ_CP033577.1"/>
</dbReference>
<keyword evidence="1" id="KW-0472">Membrane</keyword>
<feature type="domain" description="Putative Flp pilus-assembly TadG-like N-terminal" evidence="2">
    <location>
        <begin position="16"/>
        <end position="60"/>
    </location>
</feature>
<accession>A0A3G4V5L0</accession>
<dbReference type="Proteomes" id="UP000279760">
    <property type="component" value="Chromosome 1"/>
</dbReference>
<evidence type="ECO:0000256" key="1">
    <source>
        <dbReference type="SAM" id="Phobius"/>
    </source>
</evidence>
<dbReference type="AlphaFoldDB" id="A0A3G4V5L0"/>
<dbReference type="SUPFAM" id="SSF53300">
    <property type="entry name" value="vWA-like"/>
    <property type="match status" value="1"/>
</dbReference>
<dbReference type="Gene3D" id="3.40.50.410">
    <property type="entry name" value="von Willebrand factor, type A domain"/>
    <property type="match status" value="1"/>
</dbReference>
<feature type="transmembrane region" description="Helical" evidence="1">
    <location>
        <begin position="16"/>
        <end position="37"/>
    </location>
</feature>
<keyword evidence="1" id="KW-1133">Transmembrane helix</keyword>
<evidence type="ECO:0000259" key="2">
    <source>
        <dbReference type="Pfam" id="PF13400"/>
    </source>
</evidence>
<sequence length="518" mass="58765">MRMQRYQHRSLRRQKGVAAIWMGLMLVPIMGFTFWAVEGTRYVQETSRLRDASEAAALAVTIEDQPTLANNLATKYIENYVRDIKSMAMTAQRFHQAENQNAGVLEYIQYTVNAKTTHDSWFASSFIPSFGDQQDLAGRSLARKYPVYLGDNNIDIVFVSDFSGSMEWTWGQNRSRKIDDLKRAINEIADKILCNPRDSDAHNGNEASTCDENNGELADKVKNRIGIVPYNIRTREKHANGTVSSVSQLRYKTGVDVLYPERTFESVNWNKWRRYTGRQVYNCSVDSYYCPSRTDDERNEANRVVRALSIKPYSNQRYYVDSYKYVDFSATVSQMMTNHFPTVSTYYRVDRNNLYWGFGDSSFNQFHNISLTNNIDNLAPLSSMRASGSTAAFQGILRGAQILADGNPNSTDLKEQQAYNQKIKMLLILSDGQESPNNGILRGLVNAGMCNKARQQIPGLYIGVIGINFQASQQSGFQDCVVDPNEDIIDVSNLDELIKKIEELIRKGSKTSGITKLY</sequence>
<proteinExistence type="predicted"/>
<evidence type="ECO:0000313" key="4">
    <source>
        <dbReference type="Proteomes" id="UP000279760"/>
    </source>
</evidence>
<gene>
    <name evidence="3" type="ORF">ECB94_01165</name>
</gene>
<name>A0A3G4V5L0_9VIBR</name>
<reference evidence="3 4" key="1">
    <citation type="submission" date="2018-11" db="EMBL/GenBank/DDBJ databases">
        <title>Complete Genome Sequence of Vbrio mediterranei 117-T6: a Potential Pathogen Bacteria Isolated from the Conchocelis of Pyropia.</title>
        <authorList>
            <person name="Liu Q."/>
        </authorList>
    </citation>
    <scope>NUCLEOTIDE SEQUENCE [LARGE SCALE GENOMIC DNA]</scope>
    <source>
        <strain evidence="3 4">117-T6</strain>
    </source>
</reference>
<organism evidence="3 4">
    <name type="scientific">Vibrio mediterranei</name>
    <dbReference type="NCBI Taxonomy" id="689"/>
    <lineage>
        <taxon>Bacteria</taxon>
        <taxon>Pseudomonadati</taxon>
        <taxon>Pseudomonadota</taxon>
        <taxon>Gammaproteobacteria</taxon>
        <taxon>Vibrionales</taxon>
        <taxon>Vibrionaceae</taxon>
        <taxon>Vibrio</taxon>
    </lineage>
</organism>
<protein>
    <submittedName>
        <fullName evidence="3">Pilus assembly protein</fullName>
    </submittedName>
</protein>